<feature type="domain" description="RRM" evidence="3">
    <location>
        <begin position="104"/>
        <end position="175"/>
    </location>
</feature>
<evidence type="ECO:0000313" key="4">
    <source>
        <dbReference type="EMBL" id="KAL3312439.1"/>
    </source>
</evidence>
<keyword evidence="5" id="KW-1185">Reference proteome</keyword>
<dbReference type="AlphaFoldDB" id="A0ABD2PYL6"/>
<dbReference type="SUPFAM" id="SSF54928">
    <property type="entry name" value="RNA-binding domain, RBD"/>
    <property type="match status" value="2"/>
</dbReference>
<keyword evidence="1" id="KW-0677">Repeat</keyword>
<keyword evidence="4" id="KW-0687">Ribonucleoprotein</keyword>
<evidence type="ECO:0000256" key="2">
    <source>
        <dbReference type="ARBA" id="ARBA00022884"/>
    </source>
</evidence>
<protein>
    <submittedName>
        <fullName evidence="4">Heteroproteinous nuclear ribonucleoprotein</fullName>
    </submittedName>
</protein>
<dbReference type="InterPro" id="IPR035979">
    <property type="entry name" value="RBD_domain_sf"/>
</dbReference>
<dbReference type="SMART" id="SM00360">
    <property type="entry name" value="RRM"/>
    <property type="match status" value="2"/>
</dbReference>
<dbReference type="EMBL" id="JBJKFK010001700">
    <property type="protein sequence ID" value="KAL3312439.1"/>
    <property type="molecule type" value="Genomic_DNA"/>
</dbReference>
<comment type="caution">
    <text evidence="4">The sequence shown here is derived from an EMBL/GenBank/DDBJ whole genome shotgun (WGS) entry which is preliminary data.</text>
</comment>
<dbReference type="GO" id="GO:1990904">
    <property type="term" value="C:ribonucleoprotein complex"/>
    <property type="evidence" value="ECO:0007669"/>
    <property type="project" value="UniProtKB-KW"/>
</dbReference>
<dbReference type="Gene3D" id="3.30.70.330">
    <property type="match status" value="2"/>
</dbReference>
<gene>
    <name evidence="4" type="primary">HNRNPH3</name>
    <name evidence="4" type="ORF">Ciccas_008967</name>
</gene>
<proteinExistence type="predicted"/>
<name>A0ABD2PYL6_9PLAT</name>
<sequence length="274" mass="31209">MQSYILRLRGLPYSAVPRDIVDFLKGVELLNDANGVHITQKPGGRPTGEAFVELKTEADLELAQTFHKKSMGHRYIEIFSATKPEMDEAITIGSSGPVDKSQMVLRLRGLPFETVKRDVYNFLSDVEPARGGVNLIMDHVGKCTGEAFVFFDNLEMLERAKAKHMEKIGHRWEPDSYSLFECLSLDFTFILFAISRYVEVFHSDADEFNRATRRQDEQNIQVTAEEVLTITMIAMPILRVADHTEVEDTVVATKDTIMGTDHQHHHEVRLLEDR</sequence>
<dbReference type="Proteomes" id="UP001626550">
    <property type="component" value="Unassembled WGS sequence"/>
</dbReference>
<evidence type="ECO:0000313" key="5">
    <source>
        <dbReference type="Proteomes" id="UP001626550"/>
    </source>
</evidence>
<evidence type="ECO:0000256" key="1">
    <source>
        <dbReference type="ARBA" id="ARBA00022737"/>
    </source>
</evidence>
<dbReference type="InterPro" id="IPR000504">
    <property type="entry name" value="RRM_dom"/>
</dbReference>
<dbReference type="GO" id="GO:0003723">
    <property type="term" value="F:RNA binding"/>
    <property type="evidence" value="ECO:0007669"/>
    <property type="project" value="UniProtKB-KW"/>
</dbReference>
<dbReference type="InterPro" id="IPR050666">
    <property type="entry name" value="ESRP"/>
</dbReference>
<organism evidence="4 5">
    <name type="scientific">Cichlidogyrus casuarinus</name>
    <dbReference type="NCBI Taxonomy" id="1844966"/>
    <lineage>
        <taxon>Eukaryota</taxon>
        <taxon>Metazoa</taxon>
        <taxon>Spiralia</taxon>
        <taxon>Lophotrochozoa</taxon>
        <taxon>Platyhelminthes</taxon>
        <taxon>Monogenea</taxon>
        <taxon>Monopisthocotylea</taxon>
        <taxon>Dactylogyridea</taxon>
        <taxon>Ancyrocephalidae</taxon>
        <taxon>Cichlidogyrus</taxon>
    </lineage>
</organism>
<feature type="domain" description="RRM" evidence="3">
    <location>
        <begin position="5"/>
        <end position="79"/>
    </location>
</feature>
<dbReference type="PANTHER" id="PTHR13976">
    <property type="entry name" value="HETEROGENEOUS NUCLEAR RIBONUCLEOPROTEIN-RELATED"/>
    <property type="match status" value="1"/>
</dbReference>
<reference evidence="4 5" key="1">
    <citation type="submission" date="2024-11" db="EMBL/GenBank/DDBJ databases">
        <title>Adaptive evolution of stress response genes in parasites aligns with host niche diversity.</title>
        <authorList>
            <person name="Hahn C."/>
            <person name="Resl P."/>
        </authorList>
    </citation>
    <scope>NUCLEOTIDE SEQUENCE [LARGE SCALE GENOMIC DNA]</scope>
    <source>
        <strain evidence="4">EGGRZ-B1_66</strain>
        <tissue evidence="4">Body</tissue>
    </source>
</reference>
<accession>A0ABD2PYL6</accession>
<keyword evidence="2" id="KW-0694">RNA-binding</keyword>
<dbReference type="InterPro" id="IPR012677">
    <property type="entry name" value="Nucleotide-bd_a/b_plait_sf"/>
</dbReference>
<evidence type="ECO:0000259" key="3">
    <source>
        <dbReference type="SMART" id="SM00360"/>
    </source>
</evidence>